<keyword evidence="4" id="KW-1185">Reference proteome</keyword>
<dbReference type="Pfam" id="PF06904">
    <property type="entry name" value="Extensin-like_C"/>
    <property type="match status" value="1"/>
</dbReference>
<evidence type="ECO:0000256" key="1">
    <source>
        <dbReference type="SAM" id="SignalP"/>
    </source>
</evidence>
<feature type="signal peptide" evidence="1">
    <location>
        <begin position="1"/>
        <end position="24"/>
    </location>
</feature>
<evidence type="ECO:0000313" key="4">
    <source>
        <dbReference type="Proteomes" id="UP000244069"/>
    </source>
</evidence>
<organism evidence="3 4">
    <name type="scientific">Allosediminivita pacifica</name>
    <dbReference type="NCBI Taxonomy" id="1267769"/>
    <lineage>
        <taxon>Bacteria</taxon>
        <taxon>Pseudomonadati</taxon>
        <taxon>Pseudomonadota</taxon>
        <taxon>Alphaproteobacteria</taxon>
        <taxon>Rhodobacterales</taxon>
        <taxon>Paracoccaceae</taxon>
        <taxon>Allosediminivita</taxon>
    </lineage>
</organism>
<proteinExistence type="predicted"/>
<feature type="chain" id="PRO_5015469415" evidence="1">
    <location>
        <begin position="25"/>
        <end position="212"/>
    </location>
</feature>
<comment type="caution">
    <text evidence="3">The sequence shown here is derived from an EMBL/GenBank/DDBJ whole genome shotgun (WGS) entry which is preliminary data.</text>
</comment>
<dbReference type="InterPro" id="IPR009683">
    <property type="entry name" value="Extensin-like_C"/>
</dbReference>
<accession>A0A2T6B5K6</accession>
<keyword evidence="1" id="KW-0732">Signal</keyword>
<dbReference type="RefSeq" id="WP_107974734.1">
    <property type="nucleotide sequence ID" value="NZ_BMEZ01000003.1"/>
</dbReference>
<dbReference type="EMBL" id="QBKN01000003">
    <property type="protein sequence ID" value="PTX51337.1"/>
    <property type="molecule type" value="Genomic_DNA"/>
</dbReference>
<dbReference type="Proteomes" id="UP000244069">
    <property type="component" value="Unassembled WGS sequence"/>
</dbReference>
<gene>
    <name evidence="3" type="ORF">C8N44_10380</name>
</gene>
<reference evidence="3 4" key="1">
    <citation type="submission" date="2018-04" db="EMBL/GenBank/DDBJ databases">
        <title>Genomic Encyclopedia of Archaeal and Bacterial Type Strains, Phase II (KMG-II): from individual species to whole genera.</title>
        <authorList>
            <person name="Goeker M."/>
        </authorList>
    </citation>
    <scope>NUCLEOTIDE SEQUENCE [LARGE SCALE GENOMIC DNA]</scope>
    <source>
        <strain evidence="3 4">DSM 29329</strain>
    </source>
</reference>
<name>A0A2T6B5K6_9RHOB</name>
<feature type="domain" description="Extensin-like C-terminal" evidence="2">
    <location>
        <begin position="60"/>
        <end position="212"/>
    </location>
</feature>
<evidence type="ECO:0000313" key="3">
    <source>
        <dbReference type="EMBL" id="PTX51337.1"/>
    </source>
</evidence>
<dbReference type="OrthoDB" id="9809788at2"/>
<sequence length="212" mass="22103">MKALVTAMLIGSLLALPGCGAVQSGVGAVARGFAGSSGGGLCGDPRLTGEEVGQVPGKLPACGIDEGVRVTSVEGIPLSQAATIDCRTARTLADWVEDTMIPAVGRRGGGVAEIRVAAHYACRTRNHQAGAKVSEHGKGRAIDISALTLGNGDVITVEDGWRGGRRDRRLLRRLHGEACGPFGTVLGPESDAFHQDHFHFDTARYRGGSYCR</sequence>
<protein>
    <submittedName>
        <fullName evidence="3">Extensin-like protein</fullName>
    </submittedName>
</protein>
<dbReference type="AlphaFoldDB" id="A0A2T6B5K6"/>
<evidence type="ECO:0000259" key="2">
    <source>
        <dbReference type="Pfam" id="PF06904"/>
    </source>
</evidence>